<organism evidence="1 2">
    <name type="scientific">Vibrio metoecus</name>
    <dbReference type="NCBI Taxonomy" id="1481663"/>
    <lineage>
        <taxon>Bacteria</taxon>
        <taxon>Pseudomonadati</taxon>
        <taxon>Pseudomonadota</taxon>
        <taxon>Gammaproteobacteria</taxon>
        <taxon>Vibrionales</taxon>
        <taxon>Vibrionaceae</taxon>
        <taxon>Vibrio</taxon>
    </lineage>
</organism>
<reference evidence="1 2" key="1">
    <citation type="journal article" date="2015" name="Genome Biol. Evol.">
        <title>The Dynamics of Genetic Interactions between Vibrio metoecus and Vibrio cholerae, Two Close Relatives Co-Occurring in the Environment.</title>
        <authorList>
            <person name="Orata F.D."/>
            <person name="Kirchberger P.C."/>
            <person name="Meheust R."/>
            <person name="Barlow E.J."/>
            <person name="Tarr C.L."/>
            <person name="Boucher Y."/>
        </authorList>
    </citation>
    <scope>NUCLEOTIDE SEQUENCE [LARGE SCALE GENOMIC DNA]</scope>
    <source>
        <strain evidence="1 2">YB5B04</strain>
    </source>
</reference>
<dbReference type="PATRIC" id="fig|1481663.12.peg.2554"/>
<accession>A0A0Q0V8A8</accession>
<proteinExistence type="predicted"/>
<gene>
    <name evidence="1" type="ORF">XV92_17965</name>
</gene>
<dbReference type="AlphaFoldDB" id="A0A0Q0V8A8"/>
<name>A0A0Q0V8A8_VIBMT</name>
<evidence type="ECO:0000313" key="2">
    <source>
        <dbReference type="Proteomes" id="UP000050491"/>
    </source>
</evidence>
<dbReference type="EMBL" id="LBGP01000031">
    <property type="protein sequence ID" value="KQA97828.1"/>
    <property type="molecule type" value="Genomic_DNA"/>
</dbReference>
<sequence>MKRTLVLGASIIAASAIIGLDKINDIRQFGNVIELTSGKVRLGEVYRETLSSTYEVTFVGDDRPTTSVQSNTKHLYSSAFEELKNTIDEINKSREGKKEEPLSIDSVTWSKDAKISLVTTVTYQSEFHPNFVLTIDETTIDYDANSKDSKNVSHYLSELKSYSDRMVVMYETNNSFIK</sequence>
<comment type="caution">
    <text evidence="1">The sequence shown here is derived from an EMBL/GenBank/DDBJ whole genome shotgun (WGS) entry which is preliminary data.</text>
</comment>
<evidence type="ECO:0000313" key="1">
    <source>
        <dbReference type="EMBL" id="KQA97828.1"/>
    </source>
</evidence>
<dbReference type="Proteomes" id="UP000050491">
    <property type="component" value="Unassembled WGS sequence"/>
</dbReference>
<dbReference type="OrthoDB" id="5898667at2"/>
<dbReference type="RefSeq" id="WP_000831688.1">
    <property type="nucleotide sequence ID" value="NZ_LBGP01000031.1"/>
</dbReference>
<protein>
    <submittedName>
        <fullName evidence="1">Uncharacterized protein</fullName>
    </submittedName>
</protein>